<organism evidence="7 8">
    <name type="scientific">Inmirania thermothiophila</name>
    <dbReference type="NCBI Taxonomy" id="1750597"/>
    <lineage>
        <taxon>Bacteria</taxon>
        <taxon>Pseudomonadati</taxon>
        <taxon>Pseudomonadota</taxon>
        <taxon>Gammaproteobacteria</taxon>
        <taxon>Chromatiales</taxon>
        <taxon>Ectothiorhodospiraceae</taxon>
        <taxon>Inmirania</taxon>
    </lineage>
</organism>
<dbReference type="InterPro" id="IPR002781">
    <property type="entry name" value="TM_pro_TauE-like"/>
</dbReference>
<evidence type="ECO:0000256" key="4">
    <source>
        <dbReference type="ARBA" id="ARBA00022989"/>
    </source>
</evidence>
<gene>
    <name evidence="7" type="ORF">EDC57_0274</name>
</gene>
<feature type="transmembrane region" description="Helical" evidence="6">
    <location>
        <begin position="73"/>
        <end position="96"/>
    </location>
</feature>
<keyword evidence="4 6" id="KW-1133">Transmembrane helix</keyword>
<feature type="transmembrane region" description="Helical" evidence="6">
    <location>
        <begin position="28"/>
        <end position="52"/>
    </location>
</feature>
<dbReference type="PANTHER" id="PTHR43701">
    <property type="entry name" value="MEMBRANE TRANSPORTER PROTEIN MJ0441-RELATED"/>
    <property type="match status" value="1"/>
</dbReference>
<keyword evidence="3 6" id="KW-0812">Transmembrane</keyword>
<dbReference type="Proteomes" id="UP000276634">
    <property type="component" value="Unassembled WGS sequence"/>
</dbReference>
<dbReference type="RefSeq" id="WP_123399488.1">
    <property type="nucleotide sequence ID" value="NZ_RJVI01000001.1"/>
</dbReference>
<comment type="subcellular location">
    <subcellularLocation>
        <location evidence="6">Cell membrane</location>
        <topology evidence="6">Multi-pass membrane protein</topology>
    </subcellularLocation>
    <subcellularLocation>
        <location evidence="1">Membrane</location>
        <topology evidence="1">Multi-pass membrane protein</topology>
    </subcellularLocation>
</comment>
<feature type="transmembrane region" description="Helical" evidence="6">
    <location>
        <begin position="176"/>
        <end position="199"/>
    </location>
</feature>
<feature type="transmembrane region" description="Helical" evidence="6">
    <location>
        <begin position="237"/>
        <end position="254"/>
    </location>
</feature>
<dbReference type="InterPro" id="IPR051598">
    <property type="entry name" value="TSUP/Inactive_protease-like"/>
</dbReference>
<comment type="similarity">
    <text evidence="2 6">Belongs to the 4-toluene sulfonate uptake permease (TSUP) (TC 2.A.102) family.</text>
</comment>
<feature type="transmembrane region" description="Helical" evidence="6">
    <location>
        <begin position="211"/>
        <end position="231"/>
    </location>
</feature>
<dbReference type="PANTHER" id="PTHR43701:SF2">
    <property type="entry name" value="MEMBRANE TRANSPORTER PROTEIN YJNA-RELATED"/>
    <property type="match status" value="1"/>
</dbReference>
<protein>
    <recommendedName>
        <fullName evidence="6">Probable membrane transporter protein</fullName>
    </recommendedName>
</protein>
<evidence type="ECO:0000256" key="1">
    <source>
        <dbReference type="ARBA" id="ARBA00004141"/>
    </source>
</evidence>
<evidence type="ECO:0000313" key="8">
    <source>
        <dbReference type="Proteomes" id="UP000276634"/>
    </source>
</evidence>
<feature type="transmembrane region" description="Helical" evidence="6">
    <location>
        <begin position="102"/>
        <end position="121"/>
    </location>
</feature>
<evidence type="ECO:0000256" key="6">
    <source>
        <dbReference type="RuleBase" id="RU363041"/>
    </source>
</evidence>
<dbReference type="AlphaFoldDB" id="A0A3N1Y775"/>
<sequence length="255" mass="24188">MEAGAFVIAGLAVGVVVGLTGVGGGALMTPLLILLGVPPATAVGTDLAYAALTKAGAAWAHHRRGQVAWPLAARLLAGAVPAVAAGLGLLAAVRAAGGDPGVLIRPTLAAALVLTGVVLLLREWGRIEVPALRAALARRAAALTVAAGAVVGLLVALSSVGAGALGTAALVVLHPALAPAVVVGTGIAYAVPLAALAAAGHVGLGTVDGGLLALLAAGSLPGAVLGARLGGSLPAGVLRPLLAVCLVAVGVGLVW</sequence>
<accession>A0A3N1Y775</accession>
<keyword evidence="5 6" id="KW-0472">Membrane</keyword>
<keyword evidence="8" id="KW-1185">Reference proteome</keyword>
<keyword evidence="6" id="KW-1003">Cell membrane</keyword>
<evidence type="ECO:0000256" key="2">
    <source>
        <dbReference type="ARBA" id="ARBA00009142"/>
    </source>
</evidence>
<comment type="caution">
    <text evidence="7">The sequence shown here is derived from an EMBL/GenBank/DDBJ whole genome shotgun (WGS) entry which is preliminary data.</text>
</comment>
<feature type="transmembrane region" description="Helical" evidence="6">
    <location>
        <begin position="142"/>
        <end position="170"/>
    </location>
</feature>
<evidence type="ECO:0000313" key="7">
    <source>
        <dbReference type="EMBL" id="ROR34378.1"/>
    </source>
</evidence>
<evidence type="ECO:0000256" key="3">
    <source>
        <dbReference type="ARBA" id="ARBA00022692"/>
    </source>
</evidence>
<dbReference type="GO" id="GO:0005886">
    <property type="term" value="C:plasma membrane"/>
    <property type="evidence" value="ECO:0007669"/>
    <property type="project" value="UniProtKB-SubCell"/>
</dbReference>
<proteinExistence type="inferred from homology"/>
<dbReference type="Pfam" id="PF01925">
    <property type="entry name" value="TauE"/>
    <property type="match status" value="1"/>
</dbReference>
<reference evidence="7 8" key="1">
    <citation type="submission" date="2018-11" db="EMBL/GenBank/DDBJ databases">
        <title>Genomic Encyclopedia of Type Strains, Phase IV (KMG-IV): sequencing the most valuable type-strain genomes for metagenomic binning, comparative biology and taxonomic classification.</title>
        <authorList>
            <person name="Goeker M."/>
        </authorList>
    </citation>
    <scope>NUCLEOTIDE SEQUENCE [LARGE SCALE GENOMIC DNA]</scope>
    <source>
        <strain evidence="7 8">DSM 100275</strain>
    </source>
</reference>
<dbReference type="EMBL" id="RJVI01000001">
    <property type="protein sequence ID" value="ROR34378.1"/>
    <property type="molecule type" value="Genomic_DNA"/>
</dbReference>
<evidence type="ECO:0000256" key="5">
    <source>
        <dbReference type="ARBA" id="ARBA00023136"/>
    </source>
</evidence>
<name>A0A3N1Y775_9GAMM</name>